<dbReference type="Pfam" id="PF05631">
    <property type="entry name" value="MFS_5"/>
    <property type="match status" value="1"/>
</dbReference>
<dbReference type="Gene3D" id="1.20.1250.20">
    <property type="entry name" value="MFS general substrate transporter like domains"/>
    <property type="match status" value="1"/>
</dbReference>
<evidence type="ECO:0000256" key="9">
    <source>
        <dbReference type="ARBA" id="ARBA00023136"/>
    </source>
</evidence>
<dbReference type="CDD" id="cd17487">
    <property type="entry name" value="MFS_MFSD5_like"/>
    <property type="match status" value="1"/>
</dbReference>
<comment type="subcellular location">
    <subcellularLocation>
        <location evidence="2">Cell membrane</location>
        <topology evidence="2">Multi-pass membrane protein</topology>
    </subcellularLocation>
</comment>
<keyword evidence="6 12" id="KW-0812">Transmembrane</keyword>
<feature type="transmembrane region" description="Helical" evidence="12">
    <location>
        <begin position="504"/>
        <end position="524"/>
    </location>
</feature>
<dbReference type="STRING" id="68775.A0A5C3M238"/>
<evidence type="ECO:0000256" key="2">
    <source>
        <dbReference type="ARBA" id="ARBA00004651"/>
    </source>
</evidence>
<gene>
    <name evidence="13" type="ORF">BDQ12DRAFT_684172</name>
</gene>
<evidence type="ECO:0000256" key="3">
    <source>
        <dbReference type="ARBA" id="ARBA00021242"/>
    </source>
</evidence>
<comment type="function">
    <text evidence="1">Mediates high-affinity intracellular uptake of the rare oligo-element molybdenum.</text>
</comment>
<name>A0A5C3M238_9AGAR</name>
<dbReference type="InterPro" id="IPR036259">
    <property type="entry name" value="MFS_trans_sf"/>
</dbReference>
<feature type="transmembrane region" description="Helical" evidence="12">
    <location>
        <begin position="248"/>
        <end position="266"/>
    </location>
</feature>
<organism evidence="13 14">
    <name type="scientific">Crucibulum laeve</name>
    <dbReference type="NCBI Taxonomy" id="68775"/>
    <lineage>
        <taxon>Eukaryota</taxon>
        <taxon>Fungi</taxon>
        <taxon>Dikarya</taxon>
        <taxon>Basidiomycota</taxon>
        <taxon>Agaricomycotina</taxon>
        <taxon>Agaricomycetes</taxon>
        <taxon>Agaricomycetidae</taxon>
        <taxon>Agaricales</taxon>
        <taxon>Agaricineae</taxon>
        <taxon>Nidulariaceae</taxon>
        <taxon>Crucibulum</taxon>
    </lineage>
</organism>
<evidence type="ECO:0000256" key="8">
    <source>
        <dbReference type="ARBA" id="ARBA00023065"/>
    </source>
</evidence>
<keyword evidence="4" id="KW-0813">Transport</keyword>
<evidence type="ECO:0000256" key="6">
    <source>
        <dbReference type="ARBA" id="ARBA00022692"/>
    </source>
</evidence>
<keyword evidence="8" id="KW-0406">Ion transport</keyword>
<keyword evidence="5" id="KW-1003">Cell membrane</keyword>
<keyword evidence="14" id="KW-1185">Reference proteome</keyword>
<keyword evidence="7 12" id="KW-1133">Transmembrane helix</keyword>
<dbReference type="GO" id="GO:0005886">
    <property type="term" value="C:plasma membrane"/>
    <property type="evidence" value="ECO:0007669"/>
    <property type="project" value="UniProtKB-SubCell"/>
</dbReference>
<feature type="transmembrane region" description="Helical" evidence="12">
    <location>
        <begin position="69"/>
        <end position="86"/>
    </location>
</feature>
<evidence type="ECO:0000256" key="1">
    <source>
        <dbReference type="ARBA" id="ARBA00003019"/>
    </source>
</evidence>
<evidence type="ECO:0000256" key="4">
    <source>
        <dbReference type="ARBA" id="ARBA00022448"/>
    </source>
</evidence>
<dbReference type="SUPFAM" id="SSF103473">
    <property type="entry name" value="MFS general substrate transporter"/>
    <property type="match status" value="1"/>
</dbReference>
<dbReference type="PANTHER" id="PTHR23516">
    <property type="entry name" value="SAM (S-ADENOSYL METHIONINE) TRANSPORTER"/>
    <property type="match status" value="1"/>
</dbReference>
<keyword evidence="9 12" id="KW-0472">Membrane</keyword>
<dbReference type="InterPro" id="IPR008509">
    <property type="entry name" value="MOT2/MFSD5"/>
</dbReference>
<evidence type="ECO:0000256" key="11">
    <source>
        <dbReference type="ARBA" id="ARBA00032555"/>
    </source>
</evidence>
<feature type="transmembrane region" description="Helical" evidence="12">
    <location>
        <begin position="374"/>
        <end position="398"/>
    </location>
</feature>
<dbReference type="EMBL" id="ML213604">
    <property type="protein sequence ID" value="TFK38208.1"/>
    <property type="molecule type" value="Genomic_DNA"/>
</dbReference>
<dbReference type="PANTHER" id="PTHR23516:SF1">
    <property type="entry name" value="MOLYBDATE-ANION TRANSPORTER"/>
    <property type="match status" value="1"/>
</dbReference>
<protein>
    <recommendedName>
        <fullName evidence="3">Molybdate-anion transporter</fullName>
    </recommendedName>
    <alternativeName>
        <fullName evidence="10">Major facilitator superfamily domain-containing protein 5</fullName>
    </alternativeName>
    <alternativeName>
        <fullName evidence="11">Molybdate transporter 2 homolog</fullName>
    </alternativeName>
</protein>
<evidence type="ECO:0000256" key="7">
    <source>
        <dbReference type="ARBA" id="ARBA00022989"/>
    </source>
</evidence>
<evidence type="ECO:0000256" key="5">
    <source>
        <dbReference type="ARBA" id="ARBA00022475"/>
    </source>
</evidence>
<proteinExistence type="predicted"/>
<reference evidence="13 14" key="1">
    <citation type="journal article" date="2019" name="Nat. Ecol. Evol.">
        <title>Megaphylogeny resolves global patterns of mushroom evolution.</title>
        <authorList>
            <person name="Varga T."/>
            <person name="Krizsan K."/>
            <person name="Foldi C."/>
            <person name="Dima B."/>
            <person name="Sanchez-Garcia M."/>
            <person name="Sanchez-Ramirez S."/>
            <person name="Szollosi G.J."/>
            <person name="Szarkandi J.G."/>
            <person name="Papp V."/>
            <person name="Albert L."/>
            <person name="Andreopoulos W."/>
            <person name="Angelini C."/>
            <person name="Antonin V."/>
            <person name="Barry K.W."/>
            <person name="Bougher N.L."/>
            <person name="Buchanan P."/>
            <person name="Buyck B."/>
            <person name="Bense V."/>
            <person name="Catcheside P."/>
            <person name="Chovatia M."/>
            <person name="Cooper J."/>
            <person name="Damon W."/>
            <person name="Desjardin D."/>
            <person name="Finy P."/>
            <person name="Geml J."/>
            <person name="Haridas S."/>
            <person name="Hughes K."/>
            <person name="Justo A."/>
            <person name="Karasinski D."/>
            <person name="Kautmanova I."/>
            <person name="Kiss B."/>
            <person name="Kocsube S."/>
            <person name="Kotiranta H."/>
            <person name="LaButti K.M."/>
            <person name="Lechner B.E."/>
            <person name="Liimatainen K."/>
            <person name="Lipzen A."/>
            <person name="Lukacs Z."/>
            <person name="Mihaltcheva S."/>
            <person name="Morgado L.N."/>
            <person name="Niskanen T."/>
            <person name="Noordeloos M.E."/>
            <person name="Ohm R.A."/>
            <person name="Ortiz-Santana B."/>
            <person name="Ovrebo C."/>
            <person name="Racz N."/>
            <person name="Riley R."/>
            <person name="Savchenko A."/>
            <person name="Shiryaev A."/>
            <person name="Soop K."/>
            <person name="Spirin V."/>
            <person name="Szebenyi C."/>
            <person name="Tomsovsky M."/>
            <person name="Tulloss R.E."/>
            <person name="Uehling J."/>
            <person name="Grigoriev I.V."/>
            <person name="Vagvolgyi C."/>
            <person name="Papp T."/>
            <person name="Martin F.M."/>
            <person name="Miettinen O."/>
            <person name="Hibbett D.S."/>
            <person name="Nagy L.G."/>
        </authorList>
    </citation>
    <scope>NUCLEOTIDE SEQUENCE [LARGE SCALE GENOMIC DNA]</scope>
    <source>
        <strain evidence="13 14">CBS 166.37</strain>
    </source>
</reference>
<dbReference type="GO" id="GO:0006811">
    <property type="term" value="P:monoatomic ion transport"/>
    <property type="evidence" value="ECO:0007669"/>
    <property type="project" value="UniProtKB-KW"/>
</dbReference>
<evidence type="ECO:0000256" key="12">
    <source>
        <dbReference type="SAM" id="Phobius"/>
    </source>
</evidence>
<accession>A0A5C3M238</accession>
<feature type="transmembrane region" description="Helical" evidence="12">
    <location>
        <begin position="150"/>
        <end position="173"/>
    </location>
</feature>
<feature type="transmembrane region" description="Helical" evidence="12">
    <location>
        <begin position="180"/>
        <end position="199"/>
    </location>
</feature>
<evidence type="ECO:0000313" key="13">
    <source>
        <dbReference type="EMBL" id="TFK38208.1"/>
    </source>
</evidence>
<dbReference type="OrthoDB" id="263957at2759"/>
<dbReference type="AlphaFoldDB" id="A0A5C3M238"/>
<feature type="transmembrane region" description="Helical" evidence="12">
    <location>
        <begin position="332"/>
        <end position="354"/>
    </location>
</feature>
<evidence type="ECO:0000256" key="10">
    <source>
        <dbReference type="ARBA" id="ARBA00030646"/>
    </source>
</evidence>
<dbReference type="GO" id="GO:0015098">
    <property type="term" value="F:molybdate ion transmembrane transporter activity"/>
    <property type="evidence" value="ECO:0007669"/>
    <property type="project" value="InterPro"/>
</dbReference>
<dbReference type="Proteomes" id="UP000308652">
    <property type="component" value="Unassembled WGS sequence"/>
</dbReference>
<evidence type="ECO:0000313" key="14">
    <source>
        <dbReference type="Proteomes" id="UP000308652"/>
    </source>
</evidence>
<sequence length="543" mass="60170">MPDIFLGQLYVTRCLQYFLRGFNHQPGVCHDCPHAHLELSRRAIQIFQRLLSVISGILAIKMGFYEWQLVLLVCVCIVTLLFERYASKRREDGRKKDVDERQATSNQRDAYKALSMKYLVVFGIVMGADWLQGPYLYSLYREQHGFPERFVAALFVTGFVSAGVAAPFIGVWADQHGRRTLCLTFCILYTLTCVLITVPSLPVLILGRILGGISTSILFSAFESWLVSSSNSLSLPSSDLSAIMGKATLLNGFMAATAGVVSNQFVRATKDFTAPFIASGCVLLVGWCTIRATWSENFGSRDDSSETNGHSDPFQLHRLLSAWRIVRQDPRLLVLGLTQTCFEGCMYLFVFLWVPSLQEISPNYPAESPPLGYIFSSFMICMMLGSLLYSTISSRSLLQKPINAETEQECLSVKFHAKLSTAVCATSALALGSSVLFHDERWRFYAFCAFEACVGMYYPVQGMLRGRLIRDENRATVSSLFRVPLNAFVVLSLMTGVASARHAVLTASSGLLAFAALMMWVTIVHSSDLVSAESVLAVDAVDS</sequence>
<feature type="transmembrane region" description="Helical" evidence="12">
    <location>
        <begin position="118"/>
        <end position="138"/>
    </location>
</feature>